<evidence type="ECO:0000256" key="1">
    <source>
        <dbReference type="SAM" id="MobiDB-lite"/>
    </source>
</evidence>
<dbReference type="InterPro" id="IPR050708">
    <property type="entry name" value="T6SS_VgrG/RHS"/>
</dbReference>
<feature type="region of interest" description="Disordered" evidence="1">
    <location>
        <begin position="204"/>
        <end position="234"/>
    </location>
</feature>
<accession>A0A3E0HGS5</accession>
<dbReference type="PROSITE" id="PS50818">
    <property type="entry name" value="INTEIN_C_TER"/>
    <property type="match status" value="1"/>
</dbReference>
<organism evidence="4 5">
    <name type="scientific">Kutzneria buriramensis</name>
    <dbReference type="NCBI Taxonomy" id="1045776"/>
    <lineage>
        <taxon>Bacteria</taxon>
        <taxon>Bacillati</taxon>
        <taxon>Actinomycetota</taxon>
        <taxon>Actinomycetes</taxon>
        <taxon>Pseudonocardiales</taxon>
        <taxon>Pseudonocardiaceae</taxon>
        <taxon>Kutzneria</taxon>
    </lineage>
</organism>
<dbReference type="InterPro" id="IPR036844">
    <property type="entry name" value="Hint_dom_sf"/>
</dbReference>
<dbReference type="SMART" id="SM00306">
    <property type="entry name" value="HintN"/>
    <property type="match status" value="1"/>
</dbReference>
<dbReference type="CDD" id="cd00081">
    <property type="entry name" value="Hint"/>
    <property type="match status" value="1"/>
</dbReference>
<dbReference type="RefSeq" id="WP_116176786.1">
    <property type="nucleotide sequence ID" value="NZ_CP144375.1"/>
</dbReference>
<feature type="compositionally biased region" description="Low complexity" evidence="1">
    <location>
        <begin position="353"/>
        <end position="374"/>
    </location>
</feature>
<feature type="transmembrane region" description="Helical" evidence="2">
    <location>
        <begin position="252"/>
        <end position="280"/>
    </location>
</feature>
<reference evidence="4 5" key="1">
    <citation type="submission" date="2018-08" db="EMBL/GenBank/DDBJ databases">
        <title>Genomic Encyclopedia of Archaeal and Bacterial Type Strains, Phase II (KMG-II): from individual species to whole genera.</title>
        <authorList>
            <person name="Goeker M."/>
        </authorList>
    </citation>
    <scope>NUCLEOTIDE SEQUENCE [LARGE SCALE GENOMIC DNA]</scope>
    <source>
        <strain evidence="4 5">DSM 45791</strain>
    </source>
</reference>
<dbReference type="InterPro" id="IPR022385">
    <property type="entry name" value="Rhs_assc_core"/>
</dbReference>
<dbReference type="NCBIfam" id="TIGR03696">
    <property type="entry name" value="Rhs_assc_core"/>
    <property type="match status" value="1"/>
</dbReference>
<dbReference type="Gene3D" id="2.180.10.10">
    <property type="entry name" value="RHS repeat-associated core"/>
    <property type="match status" value="1"/>
</dbReference>
<dbReference type="PANTHER" id="PTHR32305">
    <property type="match status" value="1"/>
</dbReference>
<keyword evidence="5" id="KW-1185">Reference proteome</keyword>
<evidence type="ECO:0000259" key="3">
    <source>
        <dbReference type="SMART" id="SM00306"/>
    </source>
</evidence>
<sequence length="654" mass="67697">MPAGDAHCPYVNDAGGHRLITRDSTGTTLSIGDLELHLAPGSRFPTGIRTYTFNGQKVAERGSVTGLSWCLADHQGTTYASVNAGDLAVTQRRQDPFGDARGVVGTWPDRHGFVNGVQDTSGLTQLGARGYDSTTGRFTQADPLLDTGDPQAMNGYSYAKNTPISGSDPSGLATTGRAGCTDDGSSCETYNNATGTYHDTWNQGAYDASHGQKGAGGNQPTTTPTQNVAPQPERSECSWYDVGCQIEKQMTVFIAVVTVVAVAATVACAIATAGTCLVFVAAGATEGALWGGTGMLIGAAVAAGGELIGAAAAAGAAGLAAADIAEEAAGDASSLEGAGAAAGEDSGGGGGSSASEPEPAPEAAPEAAPEQSPAKSDGCNSFAAGTAVLMADGSTKPIQDVRVGDRITNKDPDTGKVQTHAVMATHVTDGDSDFVDLTVQTSSGTSTITVTAYHLFWDATTHSWTSAGDLRIGDQLDTQDGGRAAVEASHRYNGSIRTYNLTVDQVHTYRIMTGTEALLVHNCPETSGTALVHLEPGHASIQISGNVEGEPFNIHSELVGTNIAKVRPFSGTLHPDTMTFRMELKDPEMARDFVKIQLRKPNVGRYDLETNSCVAYVCSVLRAGGYSDAPYTTSEGMTWLWNINKGVFETGYGG</sequence>
<protein>
    <submittedName>
        <fullName evidence="4">Intein/RHS repeat-associated protein</fullName>
    </submittedName>
</protein>
<keyword evidence="2" id="KW-0812">Transmembrane</keyword>
<comment type="caution">
    <text evidence="4">The sequence shown here is derived from an EMBL/GenBank/DDBJ whole genome shotgun (WGS) entry which is preliminary data.</text>
</comment>
<dbReference type="EMBL" id="QUNO01000008">
    <property type="protein sequence ID" value="REH44883.1"/>
    <property type="molecule type" value="Genomic_DNA"/>
</dbReference>
<feature type="domain" description="Hint" evidence="3">
    <location>
        <begin position="379"/>
        <end position="480"/>
    </location>
</feature>
<proteinExistence type="predicted"/>
<evidence type="ECO:0000313" key="4">
    <source>
        <dbReference type="EMBL" id="REH44883.1"/>
    </source>
</evidence>
<dbReference type="OrthoDB" id="291011at2"/>
<evidence type="ECO:0000256" key="2">
    <source>
        <dbReference type="SAM" id="Phobius"/>
    </source>
</evidence>
<feature type="compositionally biased region" description="Polar residues" evidence="1">
    <location>
        <begin position="218"/>
        <end position="229"/>
    </location>
</feature>
<dbReference type="InterPro" id="IPR003587">
    <property type="entry name" value="Hint_dom_N"/>
</dbReference>
<feature type="region of interest" description="Disordered" evidence="1">
    <location>
        <begin position="335"/>
        <end position="379"/>
    </location>
</feature>
<dbReference type="SUPFAM" id="SSF51294">
    <property type="entry name" value="Hedgehog/intein (Hint) domain"/>
    <property type="match status" value="1"/>
</dbReference>
<dbReference type="InterPro" id="IPR030934">
    <property type="entry name" value="Intein_C"/>
</dbReference>
<gene>
    <name evidence="4" type="ORF">BCF44_108364</name>
</gene>
<evidence type="ECO:0000313" key="5">
    <source>
        <dbReference type="Proteomes" id="UP000256269"/>
    </source>
</evidence>
<dbReference type="Pfam" id="PF07591">
    <property type="entry name" value="PT-HINT"/>
    <property type="match status" value="1"/>
</dbReference>
<name>A0A3E0HGS5_9PSEU</name>
<dbReference type="PANTHER" id="PTHR32305:SF17">
    <property type="entry name" value="TRNA NUCLEASE WAPA"/>
    <property type="match status" value="1"/>
</dbReference>
<dbReference type="Proteomes" id="UP000256269">
    <property type="component" value="Unassembled WGS sequence"/>
</dbReference>
<dbReference type="AlphaFoldDB" id="A0A3E0HGS5"/>
<keyword evidence="2" id="KW-1133">Transmembrane helix</keyword>
<feature type="compositionally biased region" description="Low complexity" evidence="1">
    <location>
        <begin position="335"/>
        <end position="344"/>
    </location>
</feature>
<dbReference type="Gene3D" id="2.170.16.10">
    <property type="entry name" value="Hedgehog/Intein (Hint) domain"/>
    <property type="match status" value="1"/>
</dbReference>
<keyword evidence="2" id="KW-0472">Membrane</keyword>